<keyword evidence="1" id="KW-0805">Transcription regulation</keyword>
<keyword evidence="3" id="KW-0804">Transcription</keyword>
<dbReference type="InterPro" id="IPR009594">
    <property type="entry name" value="Tscrpt_reg_HTH_AraC_N"/>
</dbReference>
<dbReference type="InterPro" id="IPR018062">
    <property type="entry name" value="HTH_AraC-typ_CS"/>
</dbReference>
<dbReference type="RefSeq" id="WP_369060917.1">
    <property type="nucleotide sequence ID" value="NZ_CP158375.1"/>
</dbReference>
<name>A0AB39KUW4_9CAUL</name>
<dbReference type="SUPFAM" id="SSF46689">
    <property type="entry name" value="Homeodomain-like"/>
    <property type="match status" value="2"/>
</dbReference>
<dbReference type="PANTHER" id="PTHR43436:SF1">
    <property type="entry name" value="TRANSCRIPTIONAL REGULATORY PROTEIN"/>
    <property type="match status" value="1"/>
</dbReference>
<dbReference type="PROSITE" id="PS01124">
    <property type="entry name" value="HTH_ARAC_FAMILY_2"/>
    <property type="match status" value="1"/>
</dbReference>
<dbReference type="PROSITE" id="PS00041">
    <property type="entry name" value="HTH_ARAC_FAMILY_1"/>
    <property type="match status" value="1"/>
</dbReference>
<evidence type="ECO:0000259" key="4">
    <source>
        <dbReference type="PROSITE" id="PS01124"/>
    </source>
</evidence>
<dbReference type="InterPro" id="IPR018060">
    <property type="entry name" value="HTH_AraC"/>
</dbReference>
<protein>
    <submittedName>
        <fullName evidence="5">AraC family transcriptional regulator</fullName>
    </submittedName>
</protein>
<feature type="domain" description="HTH araC/xylS-type" evidence="4">
    <location>
        <begin position="196"/>
        <end position="294"/>
    </location>
</feature>
<dbReference type="AlphaFoldDB" id="A0AB39KUW4"/>
<evidence type="ECO:0000256" key="2">
    <source>
        <dbReference type="ARBA" id="ARBA00023125"/>
    </source>
</evidence>
<dbReference type="GO" id="GO:0043565">
    <property type="term" value="F:sequence-specific DNA binding"/>
    <property type="evidence" value="ECO:0007669"/>
    <property type="project" value="InterPro"/>
</dbReference>
<dbReference type="SMART" id="SM00342">
    <property type="entry name" value="HTH_ARAC"/>
    <property type="match status" value="1"/>
</dbReference>
<dbReference type="EMBL" id="CP158375">
    <property type="protein sequence ID" value="XDO97591.1"/>
    <property type="molecule type" value="Genomic_DNA"/>
</dbReference>
<dbReference type="PANTHER" id="PTHR43436">
    <property type="entry name" value="ARAC-FAMILY TRANSCRIPTIONAL REGULATOR"/>
    <property type="match status" value="1"/>
</dbReference>
<keyword evidence="2" id="KW-0238">DNA-binding</keyword>
<accession>A0AB39KUW4</accession>
<dbReference type="Pfam" id="PF06719">
    <property type="entry name" value="AraC_N"/>
    <property type="match status" value="1"/>
</dbReference>
<dbReference type="GO" id="GO:0003700">
    <property type="term" value="F:DNA-binding transcription factor activity"/>
    <property type="evidence" value="ECO:0007669"/>
    <property type="project" value="InterPro"/>
</dbReference>
<evidence type="ECO:0000256" key="1">
    <source>
        <dbReference type="ARBA" id="ARBA00023015"/>
    </source>
</evidence>
<gene>
    <name evidence="5" type="ORF">ABOZ73_03985</name>
</gene>
<sequence>MTLPADPYAELVSLITRFTPEDGHVETAVDGLFIARKTSPSMPLHTAQWPCLALVVQGAKVVRIGEESLRYGVGDYLLVALDMPVASCVVEATPEKPQIGLGMAINPARLGELMRRIGVPRPATAADAVRGLAVNSAGPDLLDAVLRMVRLLERPHDIPAMAPLIQDEILYRLLTGPDAARLLHITAGEGTGGRVPRAVAWLRDNYDQPLRIEALAEAVGMSESSLHHQFKAVTAMTPLQYQKQLRLHEARRLMLVEDADVATAGFRVGYQSPSQFSREYRRLYGLPPARDVEAARRPLAAE</sequence>
<proteinExistence type="predicted"/>
<dbReference type="Gene3D" id="1.10.10.60">
    <property type="entry name" value="Homeodomain-like"/>
    <property type="match status" value="2"/>
</dbReference>
<evidence type="ECO:0000256" key="3">
    <source>
        <dbReference type="ARBA" id="ARBA00023163"/>
    </source>
</evidence>
<reference evidence="5" key="1">
    <citation type="submission" date="2024-06" db="EMBL/GenBank/DDBJ databases">
        <title>Caulobacter inopinatus, sp. nov.</title>
        <authorList>
            <person name="Donachie S.P."/>
        </authorList>
    </citation>
    <scope>NUCLEOTIDE SEQUENCE</scope>
    <source>
        <strain evidence="5">73W</strain>
    </source>
</reference>
<dbReference type="InterPro" id="IPR009057">
    <property type="entry name" value="Homeodomain-like_sf"/>
</dbReference>
<organism evidence="5">
    <name type="scientific">Caulobacter sp. 73W</name>
    <dbReference type="NCBI Taxonomy" id="3161137"/>
    <lineage>
        <taxon>Bacteria</taxon>
        <taxon>Pseudomonadati</taxon>
        <taxon>Pseudomonadota</taxon>
        <taxon>Alphaproteobacteria</taxon>
        <taxon>Caulobacterales</taxon>
        <taxon>Caulobacteraceae</taxon>
        <taxon>Caulobacter</taxon>
    </lineage>
</organism>
<evidence type="ECO:0000313" key="5">
    <source>
        <dbReference type="EMBL" id="XDO97591.1"/>
    </source>
</evidence>
<dbReference type="Pfam" id="PF12833">
    <property type="entry name" value="HTH_18"/>
    <property type="match status" value="1"/>
</dbReference>